<proteinExistence type="predicted"/>
<evidence type="ECO:0000256" key="10">
    <source>
        <dbReference type="SAM" id="SignalP"/>
    </source>
</evidence>
<feature type="chain" id="PRO_5038691511" evidence="10">
    <location>
        <begin position="33"/>
        <end position="404"/>
    </location>
</feature>
<reference evidence="11" key="2">
    <citation type="submission" date="2020-11" db="EMBL/GenBank/DDBJ databases">
        <authorList>
            <person name="McCartney M.A."/>
            <person name="Auch B."/>
            <person name="Kono T."/>
            <person name="Mallez S."/>
            <person name="Becker A."/>
            <person name="Gohl D.M."/>
            <person name="Silverstein K.A.T."/>
            <person name="Koren S."/>
            <person name="Bechman K.B."/>
            <person name="Herman A."/>
            <person name="Abrahante J.E."/>
            <person name="Garbe J."/>
        </authorList>
    </citation>
    <scope>NUCLEOTIDE SEQUENCE</scope>
    <source>
        <strain evidence="11">Duluth1</strain>
        <tissue evidence="11">Whole animal</tissue>
    </source>
</reference>
<sequence>MSVKTKWRLNGGDMRAQVVICLVLFVPEVFLAAPDGCTNNRGMYECDYLTVNPPLSSSDFTDPPAQRIRIYNVNADLTSGYFESDFDNLDTSSTFDPNFAATLEIKCKSGAGAVSVAKDFFSYMSYVYEVKIINCKLAIQDSAFSGFKVLNQLVIENGTTTFDEKAFDGVQVQKPTSAGHKIPVMSGSLVIRDSTTTGNILPAGLLTSQTGLVSLTLEGMDLSSLDDSLLTKNTALRFLSLGHNAFTELPTGLLDNQNSLAELHLYNTRLECTCEKLWLYKHLDTTRTKVFGDVICSSPTDWTEKKAAVFYYSECVEAPAVCGNGMILLGACVTWLELGLSIMCIVAFILSIVVLVLTIVTKKEAEEGAEGKRRGGRKPTQPRQSGAQALPKKSGPTKAKGAWN</sequence>
<dbReference type="Gene3D" id="3.80.10.10">
    <property type="entry name" value="Ribonuclease Inhibitor"/>
    <property type="match status" value="2"/>
</dbReference>
<feature type="transmembrane region" description="Helical" evidence="9">
    <location>
        <begin position="338"/>
        <end position="360"/>
    </location>
</feature>
<keyword evidence="3 10" id="KW-0732">Signal</keyword>
<comment type="caution">
    <text evidence="11">The sequence shown here is derived from an EMBL/GenBank/DDBJ whole genome shotgun (WGS) entry which is preliminary data.</text>
</comment>
<keyword evidence="4 9" id="KW-1133">Transmembrane helix</keyword>
<keyword evidence="7" id="KW-0325">Glycoprotein</keyword>
<dbReference type="PANTHER" id="PTHR47410">
    <property type="entry name" value="TOLL-LIKE RECEPTOR 7-RELATED"/>
    <property type="match status" value="1"/>
</dbReference>
<comment type="subcellular location">
    <subcellularLocation>
        <location evidence="1">Membrane</location>
    </subcellularLocation>
</comment>
<dbReference type="AlphaFoldDB" id="A0A9D4K0U7"/>
<dbReference type="SUPFAM" id="SSF52058">
    <property type="entry name" value="L domain-like"/>
    <property type="match status" value="1"/>
</dbReference>
<keyword evidence="5 9" id="KW-0472">Membrane</keyword>
<keyword evidence="6" id="KW-0675">Receptor</keyword>
<dbReference type="PANTHER" id="PTHR47410:SF5">
    <property type="entry name" value="TOLL-LIKE RECEPTOR 3"/>
    <property type="match status" value="1"/>
</dbReference>
<evidence type="ECO:0000256" key="7">
    <source>
        <dbReference type="ARBA" id="ARBA00023180"/>
    </source>
</evidence>
<dbReference type="Proteomes" id="UP000828390">
    <property type="component" value="Unassembled WGS sequence"/>
</dbReference>
<accession>A0A9D4K0U7</accession>
<keyword evidence="12" id="KW-1185">Reference proteome</keyword>
<keyword evidence="2 9" id="KW-0812">Transmembrane</keyword>
<evidence type="ECO:0000313" key="12">
    <source>
        <dbReference type="Proteomes" id="UP000828390"/>
    </source>
</evidence>
<evidence type="ECO:0000256" key="8">
    <source>
        <dbReference type="SAM" id="MobiDB-lite"/>
    </source>
</evidence>
<evidence type="ECO:0000256" key="5">
    <source>
        <dbReference type="ARBA" id="ARBA00023136"/>
    </source>
</evidence>
<dbReference type="GO" id="GO:0016020">
    <property type="term" value="C:membrane"/>
    <property type="evidence" value="ECO:0007669"/>
    <property type="project" value="UniProtKB-SubCell"/>
</dbReference>
<gene>
    <name evidence="11" type="ORF">DPMN_103479</name>
</gene>
<evidence type="ECO:0000256" key="9">
    <source>
        <dbReference type="SAM" id="Phobius"/>
    </source>
</evidence>
<dbReference type="EMBL" id="JAIWYP010000004">
    <property type="protein sequence ID" value="KAH3830239.1"/>
    <property type="molecule type" value="Genomic_DNA"/>
</dbReference>
<evidence type="ECO:0000256" key="1">
    <source>
        <dbReference type="ARBA" id="ARBA00004370"/>
    </source>
</evidence>
<organism evidence="11 12">
    <name type="scientific">Dreissena polymorpha</name>
    <name type="common">Zebra mussel</name>
    <name type="synonym">Mytilus polymorpha</name>
    <dbReference type="NCBI Taxonomy" id="45954"/>
    <lineage>
        <taxon>Eukaryota</taxon>
        <taxon>Metazoa</taxon>
        <taxon>Spiralia</taxon>
        <taxon>Lophotrochozoa</taxon>
        <taxon>Mollusca</taxon>
        <taxon>Bivalvia</taxon>
        <taxon>Autobranchia</taxon>
        <taxon>Heteroconchia</taxon>
        <taxon>Euheterodonta</taxon>
        <taxon>Imparidentia</taxon>
        <taxon>Neoheterodontei</taxon>
        <taxon>Myida</taxon>
        <taxon>Dreissenoidea</taxon>
        <taxon>Dreissenidae</taxon>
        <taxon>Dreissena</taxon>
    </lineage>
</organism>
<feature type="signal peptide" evidence="10">
    <location>
        <begin position="1"/>
        <end position="32"/>
    </location>
</feature>
<name>A0A9D4K0U7_DREPO</name>
<evidence type="ECO:0000256" key="4">
    <source>
        <dbReference type="ARBA" id="ARBA00022989"/>
    </source>
</evidence>
<evidence type="ECO:0000256" key="2">
    <source>
        <dbReference type="ARBA" id="ARBA00022692"/>
    </source>
</evidence>
<evidence type="ECO:0000256" key="3">
    <source>
        <dbReference type="ARBA" id="ARBA00022729"/>
    </source>
</evidence>
<reference evidence="11" key="1">
    <citation type="journal article" date="2019" name="bioRxiv">
        <title>The Genome of the Zebra Mussel, Dreissena polymorpha: A Resource for Invasive Species Research.</title>
        <authorList>
            <person name="McCartney M.A."/>
            <person name="Auch B."/>
            <person name="Kono T."/>
            <person name="Mallez S."/>
            <person name="Zhang Y."/>
            <person name="Obille A."/>
            <person name="Becker A."/>
            <person name="Abrahante J.E."/>
            <person name="Garbe J."/>
            <person name="Badalamenti J.P."/>
            <person name="Herman A."/>
            <person name="Mangelson H."/>
            <person name="Liachko I."/>
            <person name="Sullivan S."/>
            <person name="Sone E.D."/>
            <person name="Koren S."/>
            <person name="Silverstein K.A.T."/>
            <person name="Beckman K.B."/>
            <person name="Gohl D.M."/>
        </authorList>
    </citation>
    <scope>NUCLEOTIDE SEQUENCE</scope>
    <source>
        <strain evidence="11">Duluth1</strain>
        <tissue evidence="11">Whole animal</tissue>
    </source>
</reference>
<evidence type="ECO:0000313" key="11">
    <source>
        <dbReference type="EMBL" id="KAH3830239.1"/>
    </source>
</evidence>
<evidence type="ECO:0000256" key="6">
    <source>
        <dbReference type="ARBA" id="ARBA00023170"/>
    </source>
</evidence>
<protein>
    <submittedName>
        <fullName evidence="11">Uncharacterized protein</fullName>
    </submittedName>
</protein>
<feature type="region of interest" description="Disordered" evidence="8">
    <location>
        <begin position="365"/>
        <end position="404"/>
    </location>
</feature>
<dbReference type="InterPro" id="IPR032675">
    <property type="entry name" value="LRR_dom_sf"/>
</dbReference>